<evidence type="ECO:0000313" key="19">
    <source>
        <dbReference type="Proteomes" id="UP000289718"/>
    </source>
</evidence>
<dbReference type="AlphaFoldDB" id="A0A4Q1ARF9"/>
<reference evidence="18 19" key="1">
    <citation type="submission" date="2017-09" db="EMBL/GenBank/DDBJ databases">
        <title>Genomics of the genus Arcobacter.</title>
        <authorList>
            <person name="Perez-Cataluna A."/>
            <person name="Figueras M.J."/>
            <person name="Salas-Masso N."/>
        </authorList>
    </citation>
    <scope>NUCLEOTIDE SEQUENCE [LARGE SCALE GENOMIC DNA]</scope>
    <source>
        <strain evidence="18 19">F156-34</strain>
    </source>
</reference>
<feature type="chain" id="PRO_5020341981" evidence="16">
    <location>
        <begin position="24"/>
        <end position="768"/>
    </location>
</feature>
<evidence type="ECO:0000256" key="11">
    <source>
        <dbReference type="ARBA" id="ARBA00023136"/>
    </source>
</evidence>
<evidence type="ECO:0000256" key="8">
    <source>
        <dbReference type="ARBA" id="ARBA00023004"/>
    </source>
</evidence>
<dbReference type="RefSeq" id="WP_129062019.1">
    <property type="nucleotide sequence ID" value="NZ_NXIE01000004.1"/>
</dbReference>
<evidence type="ECO:0000256" key="13">
    <source>
        <dbReference type="ARBA" id="ARBA00023237"/>
    </source>
</evidence>
<comment type="caution">
    <text evidence="18">The sequence shown here is derived from an EMBL/GenBank/DDBJ whole genome shotgun (WGS) entry which is preliminary data.</text>
</comment>
<dbReference type="Gene3D" id="2.40.170.20">
    <property type="entry name" value="TonB-dependent receptor, beta-barrel domain"/>
    <property type="match status" value="1"/>
</dbReference>
<comment type="similarity">
    <text evidence="2 14 15">Belongs to the TonB-dependent receptor family.</text>
</comment>
<keyword evidence="3 14" id="KW-0813">Transport</keyword>
<dbReference type="InterPro" id="IPR000531">
    <property type="entry name" value="Beta-barrel_TonB"/>
</dbReference>
<dbReference type="InterPro" id="IPR010917">
    <property type="entry name" value="TonB_rcpt_CS"/>
</dbReference>
<feature type="domain" description="Secretin/TonB short N-terminal" evidence="17">
    <location>
        <begin position="48"/>
        <end position="98"/>
    </location>
</feature>
<evidence type="ECO:0000256" key="5">
    <source>
        <dbReference type="ARBA" id="ARBA00022496"/>
    </source>
</evidence>
<dbReference type="GO" id="GO:0009279">
    <property type="term" value="C:cell outer membrane"/>
    <property type="evidence" value="ECO:0007669"/>
    <property type="project" value="UniProtKB-SubCell"/>
</dbReference>
<evidence type="ECO:0000256" key="14">
    <source>
        <dbReference type="PROSITE-ProRule" id="PRU01360"/>
    </source>
</evidence>
<evidence type="ECO:0000256" key="7">
    <source>
        <dbReference type="ARBA" id="ARBA00022729"/>
    </source>
</evidence>
<feature type="signal peptide" evidence="16">
    <location>
        <begin position="1"/>
        <end position="23"/>
    </location>
</feature>
<dbReference type="GO" id="GO:0015344">
    <property type="term" value="F:siderophore uptake transmembrane transporter activity"/>
    <property type="evidence" value="ECO:0007669"/>
    <property type="project" value="TreeGrafter"/>
</dbReference>
<dbReference type="GO" id="GO:0038023">
    <property type="term" value="F:signaling receptor activity"/>
    <property type="evidence" value="ECO:0007669"/>
    <property type="project" value="InterPro"/>
</dbReference>
<evidence type="ECO:0000256" key="9">
    <source>
        <dbReference type="ARBA" id="ARBA00023065"/>
    </source>
</evidence>
<sequence>MSSLKMKFLSPVAALLLCSNIYADEINYSIKSQSLKDAIEVISKKSKTPYIVNGTLLEGKTSKAVQNVIGTKNALNQILQDSGLEAIIEDGAIIIREKRVKNTSKNENDLGEVNILANTKDGSAENGYLVGDISGIGIWGSRSLQDTPYQMTVISSDLLENNMVNDFKDIFKKMPTIQDTETDFPTLRGYQSRYPILEGIKTFYSLSIDPIETERVEILNGASGFMYGSGNVGGAINYTLKKSTDEPIKNITVGNYGGSDYYTHLDIGGKFDEEGKFGYRLNALYEDGESYIENQSKSDKLISATFDYDISDDATIILNLMHREQEETLKASFSFSDNRPSAYDSTKLYAPDKPTVDEADRLMLKLNWDINDIFSTRLAYTYTTVERYIYEVYPSLQTDGFFKTSAFYRPPFDWVGKGVQAYLDADFDTANISHKLSIGVSQSFQERNIYENSLWDSEYGYSLVDLKNIKYDDINPGEKYKIHENKDTNILIGDDILFNDKWSALIGVNYSIIDEKLYSSDGSTTSDYDKSATTPNLSLIYKPFKELTTYVSYIEALEQGTIVGDSYTNAGEILPPLVSKQYEVGAKYSLNENFLISSALFKIENANQYSDDGTSTGTYVQDGLEVHQGIELSATGRVTENLTLMGGFTFMELSIEDSNNPDLEGKEPTGAASRLAKVFAEYDIPSIEGLTLTGGVNYTGKKYGNSTNTDIVPSFTTYDVGTRYKTKIDKYPTTFNVTISNLTDEDYWAASSTLGDPRNIAFSMKMEF</sequence>
<dbReference type="PANTHER" id="PTHR32552">
    <property type="entry name" value="FERRICHROME IRON RECEPTOR-RELATED"/>
    <property type="match status" value="1"/>
</dbReference>
<dbReference type="Proteomes" id="UP000289718">
    <property type="component" value="Unassembled WGS sequence"/>
</dbReference>
<keyword evidence="11 14" id="KW-0472">Membrane</keyword>
<comment type="subcellular location">
    <subcellularLocation>
        <location evidence="1 14">Cell outer membrane</location>
        <topology evidence="1 14">Multi-pass membrane protein</topology>
    </subcellularLocation>
</comment>
<keyword evidence="9" id="KW-0406">Ion transport</keyword>
<evidence type="ECO:0000313" key="18">
    <source>
        <dbReference type="EMBL" id="RXK12154.1"/>
    </source>
</evidence>
<proteinExistence type="inferred from homology"/>
<organism evidence="18 19">
    <name type="scientific">Halarcobacter mediterraneus</name>
    <dbReference type="NCBI Taxonomy" id="2023153"/>
    <lineage>
        <taxon>Bacteria</taxon>
        <taxon>Pseudomonadati</taxon>
        <taxon>Campylobacterota</taxon>
        <taxon>Epsilonproteobacteria</taxon>
        <taxon>Campylobacterales</taxon>
        <taxon>Arcobacteraceae</taxon>
        <taxon>Halarcobacter</taxon>
    </lineage>
</organism>
<dbReference type="PROSITE" id="PS01156">
    <property type="entry name" value="TONB_DEPENDENT_REC_2"/>
    <property type="match status" value="1"/>
</dbReference>
<evidence type="ECO:0000256" key="2">
    <source>
        <dbReference type="ARBA" id="ARBA00009810"/>
    </source>
</evidence>
<dbReference type="InterPro" id="IPR039426">
    <property type="entry name" value="TonB-dep_rcpt-like"/>
</dbReference>
<evidence type="ECO:0000256" key="16">
    <source>
        <dbReference type="SAM" id="SignalP"/>
    </source>
</evidence>
<evidence type="ECO:0000256" key="10">
    <source>
        <dbReference type="ARBA" id="ARBA00023077"/>
    </source>
</evidence>
<dbReference type="Pfam" id="PF00593">
    <property type="entry name" value="TonB_dep_Rec_b-barrel"/>
    <property type="match status" value="1"/>
</dbReference>
<dbReference type="NCBIfam" id="TIGR01783">
    <property type="entry name" value="TonB-siderophor"/>
    <property type="match status" value="1"/>
</dbReference>
<dbReference type="InterPro" id="IPR012910">
    <property type="entry name" value="Plug_dom"/>
</dbReference>
<dbReference type="GO" id="GO:0015891">
    <property type="term" value="P:siderophore transport"/>
    <property type="evidence" value="ECO:0007669"/>
    <property type="project" value="InterPro"/>
</dbReference>
<evidence type="ECO:0000256" key="6">
    <source>
        <dbReference type="ARBA" id="ARBA00022692"/>
    </source>
</evidence>
<keyword evidence="8" id="KW-0408">Iron</keyword>
<dbReference type="Gene3D" id="3.55.50.30">
    <property type="match status" value="1"/>
</dbReference>
<dbReference type="SMART" id="SM00965">
    <property type="entry name" value="STN"/>
    <property type="match status" value="1"/>
</dbReference>
<evidence type="ECO:0000256" key="1">
    <source>
        <dbReference type="ARBA" id="ARBA00004571"/>
    </source>
</evidence>
<dbReference type="InterPro" id="IPR010105">
    <property type="entry name" value="TonB_sidphr_rcpt"/>
</dbReference>
<dbReference type="PROSITE" id="PS52016">
    <property type="entry name" value="TONB_DEPENDENT_REC_3"/>
    <property type="match status" value="1"/>
</dbReference>
<evidence type="ECO:0000256" key="15">
    <source>
        <dbReference type="RuleBase" id="RU003357"/>
    </source>
</evidence>
<dbReference type="OrthoDB" id="5346107at2"/>
<evidence type="ECO:0000256" key="12">
    <source>
        <dbReference type="ARBA" id="ARBA00023170"/>
    </source>
</evidence>
<dbReference type="SUPFAM" id="SSF56935">
    <property type="entry name" value="Porins"/>
    <property type="match status" value="1"/>
</dbReference>
<dbReference type="Gene3D" id="2.170.130.10">
    <property type="entry name" value="TonB-dependent receptor, plug domain"/>
    <property type="match status" value="1"/>
</dbReference>
<gene>
    <name evidence="18" type="ORF">CP965_10265</name>
</gene>
<dbReference type="EMBL" id="NXIE01000004">
    <property type="protein sequence ID" value="RXK12154.1"/>
    <property type="molecule type" value="Genomic_DNA"/>
</dbReference>
<keyword evidence="12 18" id="KW-0675">Receptor</keyword>
<evidence type="ECO:0000256" key="3">
    <source>
        <dbReference type="ARBA" id="ARBA00022448"/>
    </source>
</evidence>
<keyword evidence="6 14" id="KW-0812">Transmembrane</keyword>
<dbReference type="CDD" id="cd01347">
    <property type="entry name" value="ligand_gated_channel"/>
    <property type="match status" value="1"/>
</dbReference>
<keyword evidence="4 14" id="KW-1134">Transmembrane beta strand</keyword>
<dbReference type="Pfam" id="PF07715">
    <property type="entry name" value="Plug"/>
    <property type="match status" value="1"/>
</dbReference>
<keyword evidence="5" id="KW-0410">Iron transport</keyword>
<dbReference type="InterPro" id="IPR011662">
    <property type="entry name" value="Secretin/TonB_short_N"/>
</dbReference>
<keyword evidence="19" id="KW-1185">Reference proteome</keyword>
<keyword evidence="13 14" id="KW-0998">Cell outer membrane</keyword>
<dbReference type="InterPro" id="IPR036942">
    <property type="entry name" value="Beta-barrel_TonB_sf"/>
</dbReference>
<evidence type="ECO:0000259" key="17">
    <source>
        <dbReference type="SMART" id="SM00965"/>
    </source>
</evidence>
<accession>A0A4Q1ARF9</accession>
<dbReference type="InterPro" id="IPR037066">
    <property type="entry name" value="Plug_dom_sf"/>
</dbReference>
<dbReference type="PANTHER" id="PTHR32552:SF82">
    <property type="entry name" value="FCUA PROTEIN"/>
    <property type="match status" value="1"/>
</dbReference>
<evidence type="ECO:0000256" key="4">
    <source>
        <dbReference type="ARBA" id="ARBA00022452"/>
    </source>
</evidence>
<name>A0A4Q1ARF9_9BACT</name>
<keyword evidence="7 16" id="KW-0732">Signal</keyword>
<keyword evidence="10 15" id="KW-0798">TonB box</keyword>
<protein>
    <submittedName>
        <fullName evidence="18">TonB-dependent siderophore receptor</fullName>
    </submittedName>
</protein>